<dbReference type="EMBL" id="QYRT01000016">
    <property type="protein sequence ID" value="TIH36298.1"/>
    <property type="molecule type" value="Genomic_DNA"/>
</dbReference>
<evidence type="ECO:0000256" key="1">
    <source>
        <dbReference type="SAM" id="Phobius"/>
    </source>
</evidence>
<reference evidence="2 3" key="1">
    <citation type="journal article" date="2019" name="Microorganisms">
        <title>Systematic Affiliation and Genome Analysis of Subtercola vilae DB165(T) with Particular Emphasis on Cold Adaptation of an Isolate from a High-Altitude Cold Volcano Lake.</title>
        <authorList>
            <person name="Villalobos A.S."/>
            <person name="Wiese J."/>
            <person name="Imhoff J.F."/>
            <person name="Dorador C."/>
            <person name="Keller A."/>
            <person name="Hentschel U."/>
        </authorList>
    </citation>
    <scope>NUCLEOTIDE SEQUENCE [LARGE SCALE GENOMIC DNA]</scope>
    <source>
        <strain evidence="2 3">DB165</strain>
    </source>
</reference>
<protein>
    <submittedName>
        <fullName evidence="2">Uncharacterized protein</fullName>
    </submittedName>
</protein>
<keyword evidence="1" id="KW-0812">Transmembrane</keyword>
<feature type="transmembrane region" description="Helical" evidence="1">
    <location>
        <begin position="49"/>
        <end position="72"/>
    </location>
</feature>
<feature type="transmembrane region" description="Helical" evidence="1">
    <location>
        <begin position="84"/>
        <end position="107"/>
    </location>
</feature>
<organism evidence="2 3">
    <name type="scientific">Subtercola vilae</name>
    <dbReference type="NCBI Taxonomy" id="2056433"/>
    <lineage>
        <taxon>Bacteria</taxon>
        <taxon>Bacillati</taxon>
        <taxon>Actinomycetota</taxon>
        <taxon>Actinomycetes</taxon>
        <taxon>Micrococcales</taxon>
        <taxon>Microbacteriaceae</taxon>
        <taxon>Subtercola</taxon>
    </lineage>
</organism>
<dbReference type="RefSeq" id="WP_136642132.1">
    <property type="nucleotide sequence ID" value="NZ_QYRT01000016.1"/>
</dbReference>
<evidence type="ECO:0000313" key="2">
    <source>
        <dbReference type="EMBL" id="TIH36298.1"/>
    </source>
</evidence>
<gene>
    <name evidence="2" type="ORF">D4765_09860</name>
</gene>
<dbReference type="OrthoDB" id="4950602at2"/>
<accession>A0A4T2C2I5</accession>
<feature type="transmembrane region" description="Helical" evidence="1">
    <location>
        <begin position="18"/>
        <end position="37"/>
    </location>
</feature>
<keyword evidence="1" id="KW-0472">Membrane</keyword>
<proteinExistence type="predicted"/>
<sequence length="156" mass="16873">MREVDDVGDIRRFRLARAILIGVGVLGLLLGAIELVMKQTPIQIVGVAVWMLGAIILHDAILSPLVLGISVLARRAGHRVSKGVLAIMQGAVVVGSIMTLLVVPEVYAKTLGPNPTVLTFDYAQRLGVMWLVIAALTALTCILYTRRAAKNRLQRQ</sequence>
<feature type="transmembrane region" description="Helical" evidence="1">
    <location>
        <begin position="127"/>
        <end position="145"/>
    </location>
</feature>
<dbReference type="AlphaFoldDB" id="A0A4T2C2I5"/>
<keyword evidence="1" id="KW-1133">Transmembrane helix</keyword>
<keyword evidence="3" id="KW-1185">Reference proteome</keyword>
<name>A0A4T2C2I5_9MICO</name>
<dbReference type="Proteomes" id="UP000306192">
    <property type="component" value="Unassembled WGS sequence"/>
</dbReference>
<comment type="caution">
    <text evidence="2">The sequence shown here is derived from an EMBL/GenBank/DDBJ whole genome shotgun (WGS) entry which is preliminary data.</text>
</comment>
<evidence type="ECO:0000313" key="3">
    <source>
        <dbReference type="Proteomes" id="UP000306192"/>
    </source>
</evidence>